<gene>
    <name evidence="1" type="ORF">CP99DC5_0805</name>
</gene>
<evidence type="ECO:0000313" key="2">
    <source>
        <dbReference type="Proteomes" id="UP000014627"/>
    </source>
</evidence>
<comment type="caution">
    <text evidence="1">The sequence shown here is derived from an EMBL/GenBank/DDBJ whole genome shotgun (WGS) entry which is preliminary data.</text>
</comment>
<protein>
    <submittedName>
        <fullName evidence="1">Inner membrane protein</fullName>
    </submittedName>
</protein>
<organism evidence="1 2">
    <name type="scientific">Chlamydia psittaci 99DC5</name>
    <dbReference type="NCBI Taxonomy" id="1112251"/>
    <lineage>
        <taxon>Bacteria</taxon>
        <taxon>Pseudomonadati</taxon>
        <taxon>Chlamydiota</taxon>
        <taxon>Chlamydiia</taxon>
        <taxon>Chlamydiales</taxon>
        <taxon>Chlamydiaceae</taxon>
        <taxon>Chlamydia/Chlamydophila group</taxon>
        <taxon>Chlamydia</taxon>
    </lineage>
</organism>
<name>A0ABP2X2M6_CHLPS</name>
<proteinExistence type="predicted"/>
<dbReference type="EMBL" id="ATLC01000053">
    <property type="protein sequence ID" value="EPJ27658.1"/>
    <property type="molecule type" value="Genomic_DNA"/>
</dbReference>
<reference evidence="1 2" key="1">
    <citation type="submission" date="2013-04" db="EMBL/GenBank/DDBJ databases">
        <title>Genome sequence of Chlamydia psittaci 99DC5.</title>
        <authorList>
            <person name="Huot-Creasy H."/>
            <person name="McCracken C.L."/>
            <person name="Humphries M."/>
            <person name="Sachse K."/>
            <person name="Laroucau K."/>
            <person name="Bavoil P."/>
            <person name="Myers G.S."/>
        </authorList>
    </citation>
    <scope>NUCLEOTIDE SEQUENCE [LARGE SCALE GENOMIC DNA]</scope>
    <source>
        <strain evidence="1 2">99DC5</strain>
    </source>
</reference>
<dbReference type="Proteomes" id="UP000014627">
    <property type="component" value="Unassembled WGS sequence"/>
</dbReference>
<accession>A0ABP2X2M6</accession>
<evidence type="ECO:0000313" key="1">
    <source>
        <dbReference type="EMBL" id="EPJ27658.1"/>
    </source>
</evidence>
<keyword evidence="2" id="KW-1185">Reference proteome</keyword>
<sequence length="39" mass="4458">MTIVALVCSCAKYHLIRRYENIYVVAGSLLDKGIKTYDH</sequence>